<dbReference type="GO" id="GO:0015188">
    <property type="term" value="F:L-isoleucine transmembrane transporter activity"/>
    <property type="evidence" value="ECO:0007669"/>
    <property type="project" value="TreeGrafter"/>
</dbReference>
<evidence type="ECO:0000313" key="5">
    <source>
        <dbReference type="EMBL" id="SCZ79022.1"/>
    </source>
</evidence>
<sequence>MKILEASGISKVFGGLTAVNKVDFHIDEHEIVSLIGPNGAGKTTFFNLLTGIYEPTEGRVDFLGAELKKSKPFEITKLGMARTFQNIRLFSSMTVLENVMVGQHCRTSSSIFDALLHLKRHKNEELRIRSVCEEILEFLDLTQYKDEIAVSLPYGIQRHVEIARAMASSPRLILLDEPAAGLNTNEKVEMTTLIRKIRDRGFTVLLIEHDMKLVMGISDRVAVLDYGNKIAEGKPEAIMKDERVIAAYLGKGAEPDA</sequence>
<reference evidence="5 6" key="1">
    <citation type="submission" date="2016-10" db="EMBL/GenBank/DDBJ databases">
        <authorList>
            <person name="de Groot N.N."/>
        </authorList>
    </citation>
    <scope>NUCLEOTIDE SEQUENCE [LARGE SCALE GENOMIC DNA]</scope>
    <source>
        <strain evidence="5 6">DSM 2784</strain>
    </source>
</reference>
<dbReference type="InterPro" id="IPR027417">
    <property type="entry name" value="P-loop_NTPase"/>
</dbReference>
<gene>
    <name evidence="5" type="ORF">SAMN03080599_01546</name>
</gene>
<keyword evidence="2" id="KW-0547">Nucleotide-binding</keyword>
<dbReference type="Gene3D" id="3.40.50.300">
    <property type="entry name" value="P-loop containing nucleotide triphosphate hydrolases"/>
    <property type="match status" value="1"/>
</dbReference>
<dbReference type="Proteomes" id="UP000199208">
    <property type="component" value="Unassembled WGS sequence"/>
</dbReference>
<dbReference type="GO" id="GO:0005304">
    <property type="term" value="F:L-valine transmembrane transporter activity"/>
    <property type="evidence" value="ECO:0007669"/>
    <property type="project" value="TreeGrafter"/>
</dbReference>
<name>A0A1G5RY53_9FIRM</name>
<accession>A0A1G5RY53</accession>
<dbReference type="InterPro" id="IPR051120">
    <property type="entry name" value="ABC_AA/LPS_Transport"/>
</dbReference>
<dbReference type="PANTHER" id="PTHR45772">
    <property type="entry name" value="CONSERVED COMPONENT OF ABC TRANSPORTER FOR NATURAL AMINO ACIDS-RELATED"/>
    <property type="match status" value="1"/>
</dbReference>
<dbReference type="GO" id="GO:0042941">
    <property type="term" value="P:D-alanine transmembrane transport"/>
    <property type="evidence" value="ECO:0007669"/>
    <property type="project" value="TreeGrafter"/>
</dbReference>
<dbReference type="OrthoDB" id="9805514at2"/>
<dbReference type="GO" id="GO:0005886">
    <property type="term" value="C:plasma membrane"/>
    <property type="evidence" value="ECO:0007669"/>
    <property type="project" value="TreeGrafter"/>
</dbReference>
<dbReference type="Pfam" id="PF00005">
    <property type="entry name" value="ABC_tran"/>
    <property type="match status" value="1"/>
</dbReference>
<dbReference type="InterPro" id="IPR003439">
    <property type="entry name" value="ABC_transporter-like_ATP-bd"/>
</dbReference>
<dbReference type="GO" id="GO:0015192">
    <property type="term" value="F:L-phenylalanine transmembrane transporter activity"/>
    <property type="evidence" value="ECO:0007669"/>
    <property type="project" value="TreeGrafter"/>
</dbReference>
<dbReference type="GO" id="GO:0016887">
    <property type="term" value="F:ATP hydrolysis activity"/>
    <property type="evidence" value="ECO:0007669"/>
    <property type="project" value="InterPro"/>
</dbReference>
<keyword evidence="1" id="KW-0813">Transport</keyword>
<evidence type="ECO:0000256" key="2">
    <source>
        <dbReference type="ARBA" id="ARBA00022741"/>
    </source>
</evidence>
<dbReference type="CDD" id="cd03219">
    <property type="entry name" value="ABC_Mj1267_LivG_branched"/>
    <property type="match status" value="1"/>
</dbReference>
<dbReference type="InterPro" id="IPR003593">
    <property type="entry name" value="AAA+_ATPase"/>
</dbReference>
<dbReference type="FunFam" id="3.40.50.300:FF:000421">
    <property type="entry name" value="Branched-chain amino acid ABC transporter ATP-binding protein"/>
    <property type="match status" value="1"/>
</dbReference>
<evidence type="ECO:0000313" key="6">
    <source>
        <dbReference type="Proteomes" id="UP000199208"/>
    </source>
</evidence>
<keyword evidence="6" id="KW-1185">Reference proteome</keyword>
<keyword evidence="3 5" id="KW-0067">ATP-binding</keyword>
<dbReference type="SMART" id="SM00382">
    <property type="entry name" value="AAA"/>
    <property type="match status" value="1"/>
</dbReference>
<dbReference type="GO" id="GO:1903806">
    <property type="term" value="P:L-isoleucine import across plasma membrane"/>
    <property type="evidence" value="ECO:0007669"/>
    <property type="project" value="TreeGrafter"/>
</dbReference>
<protein>
    <submittedName>
        <fullName evidence="5">Amino acid/amide ABC transporter ATP-binding protein 1, HAAT family (TC 3.A.1.4.-)</fullName>
    </submittedName>
</protein>
<dbReference type="STRING" id="1120920.SAMN03080599_01546"/>
<evidence type="ECO:0000259" key="4">
    <source>
        <dbReference type="PROSITE" id="PS50893"/>
    </source>
</evidence>
<evidence type="ECO:0000256" key="1">
    <source>
        <dbReference type="ARBA" id="ARBA00022448"/>
    </source>
</evidence>
<dbReference type="RefSeq" id="WP_092590323.1">
    <property type="nucleotide sequence ID" value="NZ_FMWL01000006.1"/>
</dbReference>
<dbReference type="AlphaFoldDB" id="A0A1G5RY53"/>
<dbReference type="GO" id="GO:0005524">
    <property type="term" value="F:ATP binding"/>
    <property type="evidence" value="ECO:0007669"/>
    <property type="project" value="UniProtKB-KW"/>
</dbReference>
<dbReference type="GO" id="GO:0015808">
    <property type="term" value="P:L-alanine transport"/>
    <property type="evidence" value="ECO:0007669"/>
    <property type="project" value="TreeGrafter"/>
</dbReference>
<dbReference type="PANTHER" id="PTHR45772:SF7">
    <property type="entry name" value="AMINO ACID ABC TRANSPORTER ATP-BINDING PROTEIN"/>
    <property type="match status" value="1"/>
</dbReference>
<dbReference type="SUPFAM" id="SSF52540">
    <property type="entry name" value="P-loop containing nucleoside triphosphate hydrolases"/>
    <property type="match status" value="1"/>
</dbReference>
<dbReference type="EMBL" id="FMWL01000006">
    <property type="protein sequence ID" value="SCZ79022.1"/>
    <property type="molecule type" value="Genomic_DNA"/>
</dbReference>
<feature type="domain" description="ABC transporter" evidence="4">
    <location>
        <begin position="4"/>
        <end position="251"/>
    </location>
</feature>
<proteinExistence type="predicted"/>
<dbReference type="InterPro" id="IPR032823">
    <property type="entry name" value="BCA_ABC_TP_C"/>
</dbReference>
<dbReference type="Pfam" id="PF12399">
    <property type="entry name" value="BCA_ABC_TP_C"/>
    <property type="match status" value="1"/>
</dbReference>
<evidence type="ECO:0000256" key="3">
    <source>
        <dbReference type="ARBA" id="ARBA00022840"/>
    </source>
</evidence>
<dbReference type="GO" id="GO:1903805">
    <property type="term" value="P:L-valine import across plasma membrane"/>
    <property type="evidence" value="ECO:0007669"/>
    <property type="project" value="TreeGrafter"/>
</dbReference>
<dbReference type="PROSITE" id="PS50893">
    <property type="entry name" value="ABC_TRANSPORTER_2"/>
    <property type="match status" value="1"/>
</dbReference>
<organism evidence="5 6">
    <name type="scientific">Acidaminobacter hydrogenoformans DSM 2784</name>
    <dbReference type="NCBI Taxonomy" id="1120920"/>
    <lineage>
        <taxon>Bacteria</taxon>
        <taxon>Bacillati</taxon>
        <taxon>Bacillota</taxon>
        <taxon>Clostridia</taxon>
        <taxon>Peptostreptococcales</taxon>
        <taxon>Acidaminobacteraceae</taxon>
        <taxon>Acidaminobacter</taxon>
    </lineage>
</organism>